<reference evidence="3" key="1">
    <citation type="submission" date="2019-09" db="EMBL/GenBank/DDBJ databases">
        <title>Draft genome information of white flower Hibiscus syriacus.</title>
        <authorList>
            <person name="Kim Y.-M."/>
        </authorList>
    </citation>
    <scope>NUCLEOTIDE SEQUENCE [LARGE SCALE GENOMIC DNA]</scope>
    <source>
        <strain evidence="3">YM2019G1</strain>
    </source>
</reference>
<dbReference type="Pfam" id="PF03107">
    <property type="entry name" value="C1_2"/>
    <property type="match status" value="3"/>
</dbReference>
<keyword evidence="1" id="KW-0677">Repeat</keyword>
<dbReference type="PANTHER" id="PTHR32410:SF216">
    <property type="entry name" value="PHORBOL-ESTER_DAG-TYPE DOMAIN-CONTAINING PROTEIN"/>
    <property type="match status" value="1"/>
</dbReference>
<evidence type="ECO:0000313" key="3">
    <source>
        <dbReference type="EMBL" id="KAE8689587.1"/>
    </source>
</evidence>
<dbReference type="InterPro" id="IPR053192">
    <property type="entry name" value="Vacuole_Formation_Reg"/>
</dbReference>
<proteinExistence type="predicted"/>
<dbReference type="InterPro" id="IPR046349">
    <property type="entry name" value="C1-like_sf"/>
</dbReference>
<feature type="domain" description="DC1" evidence="2">
    <location>
        <begin position="375"/>
        <end position="422"/>
    </location>
</feature>
<protein>
    <recommendedName>
        <fullName evidence="2">DC1 domain-containing protein</fullName>
    </recommendedName>
</protein>
<dbReference type="Proteomes" id="UP000436088">
    <property type="component" value="Unassembled WGS sequence"/>
</dbReference>
<feature type="domain" description="DC1" evidence="2">
    <location>
        <begin position="96"/>
        <end position="137"/>
    </location>
</feature>
<dbReference type="EMBL" id="VEPZ02001168">
    <property type="protein sequence ID" value="KAE8689587.1"/>
    <property type="molecule type" value="Genomic_DNA"/>
</dbReference>
<accession>A0A6A2ZCX3</accession>
<dbReference type="PANTHER" id="PTHR32410">
    <property type="entry name" value="CYSTEINE/HISTIDINE-RICH C1 DOMAIN FAMILY PROTEIN"/>
    <property type="match status" value="1"/>
</dbReference>
<sequence>MDNENEREMKHVLHEHPSVFVEVQSSEADPKAYCYGCREVVSGPCFTCALCNYHLHQQCAEAPLYLISKHPLHPEHTSGFFLRERPHSESVVEDKSHHQHPFILLWRPGSFFCDACGTDGKYISYICSTCVVFHKDCTKLPRIIKFSRHHHCLFRKYFLEKRELTRKDCKICFEEVKVERGSYSCVVSSCNYEVHVNCALDDKRLYEVIEEECRCEELNAATRSSITRVIEENEDGEATKIEHSSHESHCLVLADKMEEETDRQCDGCMLPVSTQLYYCSESDCHFCLHKSCAELPRIKQHWLRQSNATLQFEDLETCGLCDRICNGFFYNIGGLYDVCISGWHWVGAFRCGKCSFALDFGCVTLPHSAPHKSDEHMLYLTYHNDNDYPNHRYCDICEGERDPSLWYYHCSICDTSAHPDCVLGNRPFVKNGATMWYYGRHDHELGFFRKATGYPECSDCGKLCQEEILKCAQPACNYIAHYRCRRFGEENF</sequence>
<name>A0A6A2ZCX3_HIBSY</name>
<comment type="caution">
    <text evidence="3">The sequence shown here is derived from an EMBL/GenBank/DDBJ whole genome shotgun (WGS) entry which is preliminary data.</text>
</comment>
<evidence type="ECO:0000259" key="2">
    <source>
        <dbReference type="Pfam" id="PF03107"/>
    </source>
</evidence>
<evidence type="ECO:0000313" key="4">
    <source>
        <dbReference type="Proteomes" id="UP000436088"/>
    </source>
</evidence>
<dbReference type="InterPro" id="IPR004146">
    <property type="entry name" value="DC1"/>
</dbReference>
<keyword evidence="4" id="KW-1185">Reference proteome</keyword>
<organism evidence="3 4">
    <name type="scientific">Hibiscus syriacus</name>
    <name type="common">Rose of Sharon</name>
    <dbReference type="NCBI Taxonomy" id="106335"/>
    <lineage>
        <taxon>Eukaryota</taxon>
        <taxon>Viridiplantae</taxon>
        <taxon>Streptophyta</taxon>
        <taxon>Embryophyta</taxon>
        <taxon>Tracheophyta</taxon>
        <taxon>Spermatophyta</taxon>
        <taxon>Magnoliopsida</taxon>
        <taxon>eudicotyledons</taxon>
        <taxon>Gunneridae</taxon>
        <taxon>Pentapetalae</taxon>
        <taxon>rosids</taxon>
        <taxon>malvids</taxon>
        <taxon>Malvales</taxon>
        <taxon>Malvaceae</taxon>
        <taxon>Malvoideae</taxon>
        <taxon>Hibiscus</taxon>
    </lineage>
</organism>
<evidence type="ECO:0000256" key="1">
    <source>
        <dbReference type="ARBA" id="ARBA00022737"/>
    </source>
</evidence>
<dbReference type="SUPFAM" id="SSF57889">
    <property type="entry name" value="Cysteine-rich domain"/>
    <property type="match status" value="5"/>
</dbReference>
<gene>
    <name evidence="3" type="ORF">F3Y22_tig00110933pilonHSYRG00134</name>
</gene>
<feature type="domain" description="DC1" evidence="2">
    <location>
        <begin position="245"/>
        <end position="293"/>
    </location>
</feature>
<dbReference type="AlphaFoldDB" id="A0A6A2ZCX3"/>